<reference evidence="1" key="1">
    <citation type="journal article" date="2014" name="Front. Microbiol.">
        <title>High frequency of phylogenetically diverse reductive dehalogenase-homologous genes in deep subseafloor sedimentary metagenomes.</title>
        <authorList>
            <person name="Kawai M."/>
            <person name="Futagami T."/>
            <person name="Toyoda A."/>
            <person name="Takaki Y."/>
            <person name="Nishi S."/>
            <person name="Hori S."/>
            <person name="Arai W."/>
            <person name="Tsubouchi T."/>
            <person name="Morono Y."/>
            <person name="Uchiyama I."/>
            <person name="Ito T."/>
            <person name="Fujiyama A."/>
            <person name="Inagaki F."/>
            <person name="Takami H."/>
        </authorList>
    </citation>
    <scope>NUCLEOTIDE SEQUENCE</scope>
    <source>
        <strain evidence="1">Expedition CK06-06</strain>
    </source>
</reference>
<comment type="caution">
    <text evidence="1">The sequence shown here is derived from an EMBL/GenBank/DDBJ whole genome shotgun (WGS) entry which is preliminary data.</text>
</comment>
<feature type="non-terminal residue" evidence="1">
    <location>
        <position position="1"/>
    </location>
</feature>
<dbReference type="AlphaFoldDB" id="X1RJE9"/>
<name>X1RJE9_9ZZZZ</name>
<protein>
    <submittedName>
        <fullName evidence="1">Uncharacterized protein</fullName>
    </submittedName>
</protein>
<organism evidence="1">
    <name type="scientific">marine sediment metagenome</name>
    <dbReference type="NCBI Taxonomy" id="412755"/>
    <lineage>
        <taxon>unclassified sequences</taxon>
        <taxon>metagenomes</taxon>
        <taxon>ecological metagenomes</taxon>
    </lineage>
</organism>
<dbReference type="EMBL" id="BARV01041961">
    <property type="protein sequence ID" value="GAI55684.1"/>
    <property type="molecule type" value="Genomic_DNA"/>
</dbReference>
<gene>
    <name evidence="1" type="ORF">S06H3_63309</name>
</gene>
<evidence type="ECO:0000313" key="1">
    <source>
        <dbReference type="EMBL" id="GAI55684.1"/>
    </source>
</evidence>
<proteinExistence type="predicted"/>
<accession>X1RJE9</accession>
<sequence>EWAMLSSPPETTSSPRFSWLRIRANALFKKALEA</sequence>